<evidence type="ECO:0000259" key="6">
    <source>
        <dbReference type="Pfam" id="PF13664"/>
    </source>
</evidence>
<evidence type="ECO:0000313" key="9">
    <source>
        <dbReference type="Proteomes" id="UP000239406"/>
    </source>
</evidence>
<protein>
    <submittedName>
        <fullName evidence="7">DUF4149 domain-containing protein</fullName>
    </submittedName>
</protein>
<dbReference type="EMBL" id="SLXF01000001">
    <property type="protein sequence ID" value="TCP09811.1"/>
    <property type="molecule type" value="Genomic_DNA"/>
</dbReference>
<evidence type="ECO:0000313" key="7">
    <source>
        <dbReference type="EMBL" id="PPE70945.1"/>
    </source>
</evidence>
<evidence type="ECO:0000256" key="1">
    <source>
        <dbReference type="ARBA" id="ARBA00004370"/>
    </source>
</evidence>
<dbReference type="InterPro" id="IPR025423">
    <property type="entry name" value="TMEM205-like"/>
</dbReference>
<name>A0A2S5T7G5_9BURK</name>
<evidence type="ECO:0000313" key="10">
    <source>
        <dbReference type="Proteomes" id="UP000294772"/>
    </source>
</evidence>
<accession>A0A2S5T7G5</accession>
<dbReference type="OrthoDB" id="5797290at2"/>
<evidence type="ECO:0000256" key="2">
    <source>
        <dbReference type="ARBA" id="ARBA00022692"/>
    </source>
</evidence>
<keyword evidence="9" id="KW-1185">Reference proteome</keyword>
<proteinExistence type="predicted"/>
<dbReference type="RefSeq" id="WP_104356637.1">
    <property type="nucleotide sequence ID" value="NZ_CALFFA010000022.1"/>
</dbReference>
<dbReference type="Proteomes" id="UP000294772">
    <property type="component" value="Unassembled WGS sequence"/>
</dbReference>
<keyword evidence="3 5" id="KW-1133">Transmembrane helix</keyword>
<evidence type="ECO:0000256" key="5">
    <source>
        <dbReference type="SAM" id="Phobius"/>
    </source>
</evidence>
<dbReference type="AlphaFoldDB" id="A0A2S5T7G5"/>
<comment type="caution">
    <text evidence="7">The sequence shown here is derived from an EMBL/GenBank/DDBJ whole genome shotgun (WGS) entry which is preliminary data.</text>
</comment>
<dbReference type="Pfam" id="PF13664">
    <property type="entry name" value="DUF4149"/>
    <property type="match status" value="1"/>
</dbReference>
<feature type="transmembrane region" description="Helical" evidence="5">
    <location>
        <begin position="123"/>
        <end position="141"/>
    </location>
</feature>
<organism evidence="7 9">
    <name type="scientific">Caldimonas thermodepolymerans</name>
    <dbReference type="NCBI Taxonomy" id="215580"/>
    <lineage>
        <taxon>Bacteria</taxon>
        <taxon>Pseudomonadati</taxon>
        <taxon>Pseudomonadota</taxon>
        <taxon>Betaproteobacteria</taxon>
        <taxon>Burkholderiales</taxon>
        <taxon>Sphaerotilaceae</taxon>
        <taxon>Caldimonas</taxon>
    </lineage>
</organism>
<sequence length="147" mass="15551">MTLLRLRGWLAGLWAGAVLCIGALAAPSLFAVLERAQAGLAAGRMFKLEAALSLALAVVLLLVERRVAARRVESGAARSLVSAELLLVLGVLFCTVAGYYALIPLMEEARAGTGRWTFMQLHGVSSAFFGVKALLLAALAWRCAAPR</sequence>
<feature type="transmembrane region" description="Helical" evidence="5">
    <location>
        <begin position="41"/>
        <end position="63"/>
    </location>
</feature>
<reference evidence="7 9" key="1">
    <citation type="submission" date="2018-02" db="EMBL/GenBank/DDBJ databases">
        <title>Reclassifiation of [Polyangium] brachysporum DSM 7029 as Guopingzhaonella breviflexa gen. nov., sp. nov., a member of the family Comamonadaceae.</title>
        <authorList>
            <person name="Tang B."/>
        </authorList>
    </citation>
    <scope>NUCLEOTIDE SEQUENCE [LARGE SCALE GENOMIC DNA]</scope>
    <source>
        <strain evidence="7 9">DSM 15344</strain>
    </source>
</reference>
<reference evidence="8 10" key="2">
    <citation type="submission" date="2019-03" db="EMBL/GenBank/DDBJ databases">
        <title>Genomic Encyclopedia of Type Strains, Phase IV (KMG-IV): sequencing the most valuable type-strain genomes for metagenomic binning, comparative biology and taxonomic classification.</title>
        <authorList>
            <person name="Goeker M."/>
        </authorList>
    </citation>
    <scope>NUCLEOTIDE SEQUENCE [LARGE SCALE GENOMIC DNA]</scope>
    <source>
        <strain evidence="8 10">DSM 15264</strain>
    </source>
</reference>
<comment type="subcellular location">
    <subcellularLocation>
        <location evidence="1">Membrane</location>
    </subcellularLocation>
</comment>
<evidence type="ECO:0000313" key="8">
    <source>
        <dbReference type="EMBL" id="TCP09811.1"/>
    </source>
</evidence>
<dbReference type="GO" id="GO:0016020">
    <property type="term" value="C:membrane"/>
    <property type="evidence" value="ECO:0007669"/>
    <property type="project" value="UniProtKB-SubCell"/>
</dbReference>
<evidence type="ECO:0000256" key="4">
    <source>
        <dbReference type="ARBA" id="ARBA00023136"/>
    </source>
</evidence>
<gene>
    <name evidence="7" type="ORF">C1702_04680</name>
    <name evidence="8" type="ORF">EV676_101390</name>
</gene>
<evidence type="ECO:0000256" key="3">
    <source>
        <dbReference type="ARBA" id="ARBA00022989"/>
    </source>
</evidence>
<feature type="transmembrane region" description="Helical" evidence="5">
    <location>
        <begin position="84"/>
        <end position="103"/>
    </location>
</feature>
<dbReference type="Proteomes" id="UP000239406">
    <property type="component" value="Unassembled WGS sequence"/>
</dbReference>
<keyword evidence="2 5" id="KW-0812">Transmembrane</keyword>
<feature type="domain" description="TMEM205-like" evidence="6">
    <location>
        <begin position="9"/>
        <end position="111"/>
    </location>
</feature>
<dbReference type="EMBL" id="PSNY01000004">
    <property type="protein sequence ID" value="PPE70945.1"/>
    <property type="molecule type" value="Genomic_DNA"/>
</dbReference>
<keyword evidence="4 5" id="KW-0472">Membrane</keyword>